<feature type="domain" description="HNH endonuclease 5" evidence="2">
    <location>
        <begin position="48"/>
        <end position="101"/>
    </location>
</feature>
<evidence type="ECO:0000313" key="4">
    <source>
        <dbReference type="Proteomes" id="UP000245820"/>
    </source>
</evidence>
<dbReference type="Gene3D" id="1.10.30.50">
    <property type="match status" value="1"/>
</dbReference>
<gene>
    <name evidence="3" type="ORF">DIR46_16595</name>
</gene>
<keyword evidence="4" id="KW-1185">Reference proteome</keyword>
<proteinExistence type="predicted"/>
<dbReference type="AlphaFoldDB" id="A0A2S2DQU8"/>
<reference evidence="3 4" key="1">
    <citation type="submission" date="2018-05" db="EMBL/GenBank/DDBJ databases">
        <title>Complete genome sequence of Massilia oculi sp. nov. CCUG 43427T (=DSM 26321T), the type strain of M. oculi, and comparison with genome sequences of other Massilia strains.</title>
        <authorList>
            <person name="Zhu B."/>
        </authorList>
    </citation>
    <scope>NUCLEOTIDE SEQUENCE [LARGE SCALE GENOMIC DNA]</scope>
    <source>
        <strain evidence="3 4">CCUG 43427</strain>
    </source>
</reference>
<organism evidence="3 4">
    <name type="scientific">Massilia oculi</name>
    <dbReference type="NCBI Taxonomy" id="945844"/>
    <lineage>
        <taxon>Bacteria</taxon>
        <taxon>Pseudomonadati</taxon>
        <taxon>Pseudomonadota</taxon>
        <taxon>Betaproteobacteria</taxon>
        <taxon>Burkholderiales</taxon>
        <taxon>Oxalobacteraceae</taxon>
        <taxon>Telluria group</taxon>
        <taxon>Massilia</taxon>
    </lineage>
</organism>
<evidence type="ECO:0000259" key="2">
    <source>
        <dbReference type="Pfam" id="PF14279"/>
    </source>
</evidence>
<evidence type="ECO:0000256" key="1">
    <source>
        <dbReference type="SAM" id="MobiDB-lite"/>
    </source>
</evidence>
<evidence type="ECO:0000313" key="3">
    <source>
        <dbReference type="EMBL" id="AWL07770.1"/>
    </source>
</evidence>
<sequence>MSGKRDTEEFKIAAVKQVAERGHSANEVATRPGGTENTCPTGDSADECWLCPRPLIGENVTGEHVIPMAIGGHKEVSKFICRTCNSERGARWEAEVARQFLWFSSAAAVKRGRGGKHPDLKVQTASGEKLRLQSDTVLVPDEPEVKVNDLGNKLEITIRTNNPKTARNLINRVARDHPGFDVLGGLREMSTEDSYLDSPLALSFRYGGPEAGRSMVKSCLALLSETGAKPKDCARALTYLEDPSPDALPPFWVFFDADLITNRPQDHLFHCVSVVGQPKHRRILGYVEFFNFARILVLIGEGYEGEAFQATYAIDPVDARVADITVDFDRVPPRLDDIRMPKEPPQMFLDAFQTTGRIVSAISRDRVRAHAVSKAATDALRAVGLDPTAEDVPAELKDQWLNEFLDQLRPYIRSQLKRAPE</sequence>
<dbReference type="OrthoDB" id="9802901at2"/>
<dbReference type="KEGG" id="mtim:DIR46_16595"/>
<feature type="region of interest" description="Disordered" evidence="1">
    <location>
        <begin position="21"/>
        <end position="42"/>
    </location>
</feature>
<name>A0A2S2DQU8_9BURK</name>
<dbReference type="InterPro" id="IPR029471">
    <property type="entry name" value="HNH_5"/>
</dbReference>
<protein>
    <submittedName>
        <fullName evidence="3">Integrase</fullName>
    </submittedName>
</protein>
<dbReference type="RefSeq" id="WP_109348050.1">
    <property type="nucleotide sequence ID" value="NZ_CP029343.1"/>
</dbReference>
<dbReference type="Proteomes" id="UP000245820">
    <property type="component" value="Chromosome"/>
</dbReference>
<accession>A0A2S2DQU8</accession>
<dbReference type="EMBL" id="CP029343">
    <property type="protein sequence ID" value="AWL07770.1"/>
    <property type="molecule type" value="Genomic_DNA"/>
</dbReference>
<dbReference type="Pfam" id="PF14279">
    <property type="entry name" value="HNH_5"/>
    <property type="match status" value="1"/>
</dbReference>